<dbReference type="Proteomes" id="UP000326396">
    <property type="component" value="Linkage Group LG13"/>
</dbReference>
<gene>
    <name evidence="2" type="ORF">E3N88_10569</name>
</gene>
<dbReference type="AlphaFoldDB" id="A0A5N6PBY7"/>
<feature type="region of interest" description="Disordered" evidence="1">
    <location>
        <begin position="1"/>
        <end position="30"/>
    </location>
</feature>
<comment type="caution">
    <text evidence="2">The sequence shown here is derived from an EMBL/GenBank/DDBJ whole genome shotgun (WGS) entry which is preliminary data.</text>
</comment>
<dbReference type="EMBL" id="SZYD01000005">
    <property type="protein sequence ID" value="KAD6119298.1"/>
    <property type="molecule type" value="Genomic_DNA"/>
</dbReference>
<evidence type="ECO:0000313" key="2">
    <source>
        <dbReference type="EMBL" id="KAD6119298.1"/>
    </source>
</evidence>
<sequence>MEAMEEEGNKKLHVTCKAPSQSHSHSHSKTTTLLTTILQPLNMNKSPPKHPTITTTAAIISPTTPVSNLYDSYEFRAISKQLNRAIKGSNGPLSPYSCYLRSATPFYSKQVRHMICGSNTRNGVLCTKEATLRSKGFVWRLWAKVKGTFIRTN</sequence>
<protein>
    <submittedName>
        <fullName evidence="2">Uncharacterized protein</fullName>
    </submittedName>
</protein>
<proteinExistence type="predicted"/>
<accession>A0A5N6PBY7</accession>
<dbReference type="OrthoDB" id="1305044at2759"/>
<name>A0A5N6PBY7_9ASTR</name>
<reference evidence="2 3" key="1">
    <citation type="submission" date="2019-05" db="EMBL/GenBank/DDBJ databases">
        <title>Mikania micrantha, genome provides insights into the molecular mechanism of rapid growth.</title>
        <authorList>
            <person name="Liu B."/>
        </authorList>
    </citation>
    <scope>NUCLEOTIDE SEQUENCE [LARGE SCALE GENOMIC DNA]</scope>
    <source>
        <strain evidence="2">NLD-2019</strain>
        <tissue evidence="2">Leaf</tissue>
    </source>
</reference>
<evidence type="ECO:0000313" key="3">
    <source>
        <dbReference type="Proteomes" id="UP000326396"/>
    </source>
</evidence>
<evidence type="ECO:0000256" key="1">
    <source>
        <dbReference type="SAM" id="MobiDB-lite"/>
    </source>
</evidence>
<keyword evidence="3" id="KW-1185">Reference proteome</keyword>
<organism evidence="2 3">
    <name type="scientific">Mikania micrantha</name>
    <name type="common">bitter vine</name>
    <dbReference type="NCBI Taxonomy" id="192012"/>
    <lineage>
        <taxon>Eukaryota</taxon>
        <taxon>Viridiplantae</taxon>
        <taxon>Streptophyta</taxon>
        <taxon>Embryophyta</taxon>
        <taxon>Tracheophyta</taxon>
        <taxon>Spermatophyta</taxon>
        <taxon>Magnoliopsida</taxon>
        <taxon>eudicotyledons</taxon>
        <taxon>Gunneridae</taxon>
        <taxon>Pentapetalae</taxon>
        <taxon>asterids</taxon>
        <taxon>campanulids</taxon>
        <taxon>Asterales</taxon>
        <taxon>Asteraceae</taxon>
        <taxon>Asteroideae</taxon>
        <taxon>Heliantheae alliance</taxon>
        <taxon>Eupatorieae</taxon>
        <taxon>Mikania</taxon>
    </lineage>
</organism>